<protein>
    <submittedName>
        <fullName evidence="2">Uncharacterized protein</fullName>
    </submittedName>
</protein>
<feature type="region of interest" description="Disordered" evidence="1">
    <location>
        <begin position="53"/>
        <end position="76"/>
    </location>
</feature>
<evidence type="ECO:0000313" key="3">
    <source>
        <dbReference type="Proteomes" id="UP000008021"/>
    </source>
</evidence>
<dbReference type="HOGENOM" id="CLU_2658682_0_0_1"/>
<keyword evidence="3" id="KW-1185">Reference proteome</keyword>
<feature type="compositionally biased region" description="Basic and acidic residues" evidence="1">
    <location>
        <begin position="67"/>
        <end position="76"/>
    </location>
</feature>
<dbReference type="Gramene" id="OMERI04G21830.3">
    <property type="protein sequence ID" value="OMERI04G21830.3"/>
    <property type="gene ID" value="OMERI04G21830"/>
</dbReference>
<evidence type="ECO:0000256" key="1">
    <source>
        <dbReference type="SAM" id="MobiDB-lite"/>
    </source>
</evidence>
<proteinExistence type="predicted"/>
<dbReference type="Proteomes" id="UP000008021">
    <property type="component" value="Chromosome 4"/>
</dbReference>
<reference evidence="2" key="1">
    <citation type="submission" date="2015-04" db="UniProtKB">
        <authorList>
            <consortium name="EnsemblPlants"/>
        </authorList>
    </citation>
    <scope>IDENTIFICATION</scope>
</reference>
<reference evidence="2" key="2">
    <citation type="submission" date="2018-05" db="EMBL/GenBank/DDBJ databases">
        <title>OmerRS3 (Oryza meridionalis Reference Sequence Version 3).</title>
        <authorList>
            <person name="Zhang J."/>
            <person name="Kudrna D."/>
            <person name="Lee S."/>
            <person name="Talag J."/>
            <person name="Welchert J."/>
            <person name="Wing R.A."/>
        </authorList>
    </citation>
    <scope>NUCLEOTIDE SEQUENCE [LARGE SCALE GENOMIC DNA]</scope>
    <source>
        <strain evidence="2">cv. OR44</strain>
    </source>
</reference>
<accession>A0A0E0DIQ4</accession>
<name>A0A0E0DIQ4_9ORYZ</name>
<sequence length="76" mass="8295">MREVPHSAIASQPITRRSEAFGRGFLRRSFRHLVFSSAAAALPFPTGIPSFCSPPARGGSGRILLPSKEEETKNKE</sequence>
<dbReference type="EnsemblPlants" id="OMERI04G21830.3">
    <property type="protein sequence ID" value="OMERI04G21830.3"/>
    <property type="gene ID" value="OMERI04G21830"/>
</dbReference>
<evidence type="ECO:0000313" key="2">
    <source>
        <dbReference type="EnsemblPlants" id="OMERI04G21830.3"/>
    </source>
</evidence>
<organism evidence="2">
    <name type="scientific">Oryza meridionalis</name>
    <dbReference type="NCBI Taxonomy" id="40149"/>
    <lineage>
        <taxon>Eukaryota</taxon>
        <taxon>Viridiplantae</taxon>
        <taxon>Streptophyta</taxon>
        <taxon>Embryophyta</taxon>
        <taxon>Tracheophyta</taxon>
        <taxon>Spermatophyta</taxon>
        <taxon>Magnoliopsida</taxon>
        <taxon>Liliopsida</taxon>
        <taxon>Poales</taxon>
        <taxon>Poaceae</taxon>
        <taxon>BOP clade</taxon>
        <taxon>Oryzoideae</taxon>
        <taxon>Oryzeae</taxon>
        <taxon>Oryzinae</taxon>
        <taxon>Oryza</taxon>
    </lineage>
</organism>
<dbReference type="AlphaFoldDB" id="A0A0E0DIQ4"/>